<dbReference type="Proteomes" id="UP000615026">
    <property type="component" value="Unassembled WGS sequence"/>
</dbReference>
<keyword evidence="4" id="KW-1185">Reference proteome</keyword>
<sequence>MKQSRKILRQAMLVPATLLTLGILSASGAVAQIYNPIELAGGREVNDTLTESDIPTGVGGFARDYSIELFEGDQITIDVISEEFDTLVSLLGDDGTTVSENDDGPDGSTNSLLFARISKSGQYTVRVRSYAGQGVGAFYLKLARLREIE</sequence>
<evidence type="ECO:0000313" key="4">
    <source>
        <dbReference type="Proteomes" id="UP000615026"/>
    </source>
</evidence>
<dbReference type="EMBL" id="JADEXP010000002">
    <property type="protein sequence ID" value="MBE9065153.1"/>
    <property type="molecule type" value="Genomic_DNA"/>
</dbReference>
<dbReference type="Gene3D" id="2.60.120.380">
    <property type="match status" value="1"/>
</dbReference>
<evidence type="ECO:0000313" key="3">
    <source>
        <dbReference type="EMBL" id="MBE9065153.1"/>
    </source>
</evidence>
<name>A0A928X265_LEPEC</name>
<protein>
    <submittedName>
        <fullName evidence="3">PPC domain-containing protein</fullName>
    </submittedName>
</protein>
<dbReference type="RefSeq" id="WP_193989870.1">
    <property type="nucleotide sequence ID" value="NZ_JADEXP010000002.1"/>
</dbReference>
<dbReference type="Pfam" id="PF04151">
    <property type="entry name" value="PPC"/>
    <property type="match status" value="1"/>
</dbReference>
<feature type="chain" id="PRO_5037174603" evidence="1">
    <location>
        <begin position="32"/>
        <end position="149"/>
    </location>
</feature>
<evidence type="ECO:0000259" key="2">
    <source>
        <dbReference type="Pfam" id="PF04151"/>
    </source>
</evidence>
<evidence type="ECO:0000256" key="1">
    <source>
        <dbReference type="SAM" id="SignalP"/>
    </source>
</evidence>
<feature type="signal peptide" evidence="1">
    <location>
        <begin position="1"/>
        <end position="31"/>
    </location>
</feature>
<feature type="domain" description="Peptidase C-terminal archaeal/bacterial" evidence="2">
    <location>
        <begin position="64"/>
        <end position="129"/>
    </location>
</feature>
<comment type="caution">
    <text evidence="3">The sequence shown here is derived from an EMBL/GenBank/DDBJ whole genome shotgun (WGS) entry which is preliminary data.</text>
</comment>
<proteinExistence type="predicted"/>
<dbReference type="InterPro" id="IPR007280">
    <property type="entry name" value="Peptidase_C_arc/bac"/>
</dbReference>
<dbReference type="AlphaFoldDB" id="A0A928X265"/>
<gene>
    <name evidence="3" type="ORF">IQ260_00620</name>
</gene>
<reference evidence="3" key="1">
    <citation type="submission" date="2020-10" db="EMBL/GenBank/DDBJ databases">
        <authorList>
            <person name="Castelo-Branco R."/>
            <person name="Eusebio N."/>
            <person name="Adriana R."/>
            <person name="Vieira A."/>
            <person name="Brugerolle De Fraissinette N."/>
            <person name="Rezende De Castro R."/>
            <person name="Schneider M.P."/>
            <person name="Vasconcelos V."/>
            <person name="Leao P.N."/>
        </authorList>
    </citation>
    <scope>NUCLEOTIDE SEQUENCE</scope>
    <source>
        <strain evidence="3">LEGE 11479</strain>
    </source>
</reference>
<organism evidence="3 4">
    <name type="scientific">Leptolyngbya cf. ectocarpi LEGE 11479</name>
    <dbReference type="NCBI Taxonomy" id="1828722"/>
    <lineage>
        <taxon>Bacteria</taxon>
        <taxon>Bacillati</taxon>
        <taxon>Cyanobacteriota</taxon>
        <taxon>Cyanophyceae</taxon>
        <taxon>Leptolyngbyales</taxon>
        <taxon>Leptolyngbyaceae</taxon>
        <taxon>Leptolyngbya group</taxon>
        <taxon>Leptolyngbya</taxon>
    </lineage>
</organism>
<keyword evidence="1" id="KW-0732">Signal</keyword>
<accession>A0A928X265</accession>